<organism evidence="1">
    <name type="scientific">bioreactor metagenome</name>
    <dbReference type="NCBI Taxonomy" id="1076179"/>
    <lineage>
        <taxon>unclassified sequences</taxon>
        <taxon>metagenomes</taxon>
        <taxon>ecological metagenomes</taxon>
    </lineage>
</organism>
<sequence length="63" mass="7439">MKNLKTGLWTLAANKYESKYFYPIFSVEKIRFTLIFDAIINNLISNRYSGLKNIYIIIIAIEF</sequence>
<reference evidence="1" key="1">
    <citation type="submission" date="2019-08" db="EMBL/GenBank/DDBJ databases">
        <authorList>
            <person name="Kucharzyk K."/>
            <person name="Murdoch R.W."/>
            <person name="Higgins S."/>
            <person name="Loffler F."/>
        </authorList>
    </citation>
    <scope>NUCLEOTIDE SEQUENCE</scope>
</reference>
<protein>
    <submittedName>
        <fullName evidence="1">Uncharacterized protein</fullName>
    </submittedName>
</protein>
<name>A0A645HR49_9ZZZZ</name>
<accession>A0A645HR49</accession>
<gene>
    <name evidence="1" type="ORF">SDC9_189087</name>
</gene>
<comment type="caution">
    <text evidence="1">The sequence shown here is derived from an EMBL/GenBank/DDBJ whole genome shotgun (WGS) entry which is preliminary data.</text>
</comment>
<evidence type="ECO:0000313" key="1">
    <source>
        <dbReference type="EMBL" id="MPN41535.1"/>
    </source>
</evidence>
<dbReference type="EMBL" id="VSSQ01098654">
    <property type="protein sequence ID" value="MPN41535.1"/>
    <property type="molecule type" value="Genomic_DNA"/>
</dbReference>
<dbReference type="AlphaFoldDB" id="A0A645HR49"/>
<proteinExistence type="predicted"/>